<keyword evidence="2" id="KW-1185">Reference proteome</keyword>
<organism evidence="1 2">
    <name type="scientific">Candidatus Acidiferrum panamense</name>
    <dbReference type="NCBI Taxonomy" id="2741543"/>
    <lineage>
        <taxon>Bacteria</taxon>
        <taxon>Pseudomonadati</taxon>
        <taxon>Acidobacteriota</taxon>
        <taxon>Terriglobia</taxon>
        <taxon>Candidatus Acidiferrales</taxon>
        <taxon>Candidatus Acidiferrum</taxon>
    </lineage>
</organism>
<comment type="caution">
    <text evidence="1">The sequence shown here is derived from an EMBL/GenBank/DDBJ whole genome shotgun (WGS) entry which is preliminary data.</text>
</comment>
<sequence length="185" mass="20184">MTLHKAFDAAFPPLSAPIGCSIAIGYIGGKRATNVWTLQEWKRFALLRQIPVYVPDLTLEKPADAAVNACDAARSLGWAPDQRPNRVIVCDLETSIDRSWYAQFTYTVAHEGFQAVAYGSLSTVLENAASDVWVAAWDGSAALLAGQTIHGHQWAADVPWQGTTVDLSVCDDWMWDGAGRGPRHN</sequence>
<protein>
    <recommendedName>
        <fullName evidence="3">DUF1906 domain-containing protein</fullName>
    </recommendedName>
</protein>
<gene>
    <name evidence="1" type="ORF">HRJ53_08320</name>
</gene>
<dbReference type="SUPFAM" id="SSF51445">
    <property type="entry name" value="(Trans)glycosidases"/>
    <property type="match status" value="1"/>
</dbReference>
<evidence type="ECO:0000313" key="1">
    <source>
        <dbReference type="EMBL" id="MBA0084986.1"/>
    </source>
</evidence>
<dbReference type="AlphaFoldDB" id="A0A7V8NP99"/>
<accession>A0A7V8NP99</accession>
<proteinExistence type="predicted"/>
<dbReference type="Proteomes" id="UP000567293">
    <property type="component" value="Unassembled WGS sequence"/>
</dbReference>
<name>A0A7V8NP99_9BACT</name>
<evidence type="ECO:0000313" key="2">
    <source>
        <dbReference type="Proteomes" id="UP000567293"/>
    </source>
</evidence>
<dbReference type="InterPro" id="IPR017853">
    <property type="entry name" value="GH"/>
</dbReference>
<dbReference type="EMBL" id="JACDQQ010000803">
    <property type="protein sequence ID" value="MBA0084986.1"/>
    <property type="molecule type" value="Genomic_DNA"/>
</dbReference>
<evidence type="ECO:0008006" key="3">
    <source>
        <dbReference type="Google" id="ProtNLM"/>
    </source>
</evidence>
<reference evidence="1" key="1">
    <citation type="submission" date="2020-06" db="EMBL/GenBank/DDBJ databases">
        <title>Legume-microbial interactions unlock mineral nutrients during tropical forest succession.</title>
        <authorList>
            <person name="Epihov D.Z."/>
        </authorList>
    </citation>
    <scope>NUCLEOTIDE SEQUENCE [LARGE SCALE GENOMIC DNA]</scope>
    <source>
        <strain evidence="1">Pan2503</strain>
    </source>
</reference>